<dbReference type="CDD" id="cd06928">
    <property type="entry name" value="RNAP_alpha_NTD"/>
    <property type="match status" value="1"/>
</dbReference>
<feature type="region of interest" description="Alpha N-terminal domain (alpha-NTD)" evidence="11">
    <location>
        <begin position="1"/>
        <end position="245"/>
    </location>
</feature>
<dbReference type="Pfam" id="PF01000">
    <property type="entry name" value="RNA_pol_A_bac"/>
    <property type="match status" value="1"/>
</dbReference>
<dbReference type="SUPFAM" id="SSF56553">
    <property type="entry name" value="Insert subdomain of RNA polymerase alpha subunit"/>
    <property type="match status" value="1"/>
</dbReference>
<dbReference type="GO" id="GO:0046983">
    <property type="term" value="F:protein dimerization activity"/>
    <property type="evidence" value="ECO:0007669"/>
    <property type="project" value="InterPro"/>
</dbReference>
<evidence type="ECO:0000313" key="14">
    <source>
        <dbReference type="Proteomes" id="UP000229847"/>
    </source>
</evidence>
<dbReference type="AlphaFoldDB" id="A0A2H0BJ25"/>
<comment type="function">
    <text evidence="11">DNA-dependent RNA polymerase catalyzes the transcription of DNA into RNA using the four ribonucleoside triphosphates as substrates.</text>
</comment>
<organism evidence="13 14">
    <name type="scientific">Candidatus Woesebacteria bacterium CG22_combo_CG10-13_8_21_14_all_39_10</name>
    <dbReference type="NCBI Taxonomy" id="1975059"/>
    <lineage>
        <taxon>Bacteria</taxon>
        <taxon>Candidatus Woeseibacteriota</taxon>
    </lineage>
</organism>
<dbReference type="GO" id="GO:0003899">
    <property type="term" value="F:DNA-directed RNA polymerase activity"/>
    <property type="evidence" value="ECO:0007669"/>
    <property type="project" value="UniProtKB-UniRule"/>
</dbReference>
<dbReference type="EC" id="2.7.7.6" evidence="2 11"/>
<evidence type="ECO:0000256" key="5">
    <source>
        <dbReference type="ARBA" id="ARBA00022679"/>
    </source>
</evidence>
<evidence type="ECO:0000256" key="4">
    <source>
        <dbReference type="ARBA" id="ARBA00022478"/>
    </source>
</evidence>
<dbReference type="NCBIfam" id="NF003519">
    <property type="entry name" value="PRK05182.2-5"/>
    <property type="match status" value="1"/>
</dbReference>
<evidence type="ECO:0000256" key="6">
    <source>
        <dbReference type="ARBA" id="ARBA00022695"/>
    </source>
</evidence>
<dbReference type="GO" id="GO:0005737">
    <property type="term" value="C:cytoplasm"/>
    <property type="evidence" value="ECO:0007669"/>
    <property type="project" value="UniProtKB-ARBA"/>
</dbReference>
<dbReference type="EMBL" id="PCSW01000055">
    <property type="protein sequence ID" value="PIP57675.1"/>
    <property type="molecule type" value="Genomic_DNA"/>
</dbReference>
<dbReference type="HAMAP" id="MF_00059">
    <property type="entry name" value="RNApol_bact_RpoA"/>
    <property type="match status" value="1"/>
</dbReference>
<dbReference type="InterPro" id="IPR036603">
    <property type="entry name" value="RBP11-like"/>
</dbReference>
<evidence type="ECO:0000256" key="1">
    <source>
        <dbReference type="ARBA" id="ARBA00007123"/>
    </source>
</evidence>
<dbReference type="Gene3D" id="2.170.120.12">
    <property type="entry name" value="DNA-directed RNA polymerase, insert domain"/>
    <property type="match status" value="1"/>
</dbReference>
<dbReference type="InterPro" id="IPR011262">
    <property type="entry name" value="DNA-dir_RNA_pol_insert"/>
</dbReference>
<evidence type="ECO:0000256" key="2">
    <source>
        <dbReference type="ARBA" id="ARBA00012418"/>
    </source>
</evidence>
<evidence type="ECO:0000256" key="10">
    <source>
        <dbReference type="ARBA" id="ARBA00048552"/>
    </source>
</evidence>
<evidence type="ECO:0000313" key="13">
    <source>
        <dbReference type="EMBL" id="PIP57675.1"/>
    </source>
</evidence>
<keyword evidence="7 11" id="KW-0804">Transcription</keyword>
<feature type="domain" description="DNA-directed RNA polymerase RpoA/D/Rpb3-type" evidence="12">
    <location>
        <begin position="35"/>
        <end position="240"/>
    </location>
</feature>
<dbReference type="SUPFAM" id="SSF55257">
    <property type="entry name" value="RBP11-like subunits of RNA polymerase"/>
    <property type="match status" value="1"/>
</dbReference>
<dbReference type="Pfam" id="PF01193">
    <property type="entry name" value="RNA_pol_L"/>
    <property type="match status" value="1"/>
</dbReference>
<comment type="domain">
    <text evidence="11">The N-terminal domain is essential for RNAP assembly and basal transcription, whereas the C-terminal domain is involved in interaction with transcriptional regulators and with upstream promoter elements.</text>
</comment>
<dbReference type="InterPro" id="IPR011260">
    <property type="entry name" value="RNAP_asu_C"/>
</dbReference>
<dbReference type="Proteomes" id="UP000229847">
    <property type="component" value="Unassembled WGS sequence"/>
</dbReference>
<evidence type="ECO:0000259" key="12">
    <source>
        <dbReference type="SMART" id="SM00662"/>
    </source>
</evidence>
<dbReference type="FunFam" id="2.170.120.12:FF:000001">
    <property type="entry name" value="DNA-directed RNA polymerase subunit alpha"/>
    <property type="match status" value="1"/>
</dbReference>
<keyword evidence="5 11" id="KW-0808">Transferase</keyword>
<dbReference type="SMART" id="SM00662">
    <property type="entry name" value="RPOLD"/>
    <property type="match status" value="1"/>
</dbReference>
<sequence>MSFTQGKGRIPKLGGEYTMSVPLFEIKEEKKEKNYAKFAITPLERGYGDTLGNALRRVLLTSLPGAAITSVKLAGVRHQFSTLKGMKEDVVEFLLNLKKVRFSYSGEKPAKASLSVKSAGEVKAKDIKAPANVKIANPEFVLAVINKGSKLEADMEIEAGIGYSPADERSSGEIGLIPLDASFSPVVRVNYKVEETRVGRLTNYDKLNFEIWTDGTVDPKEALLSGAKILISHLNQIVNPKVALKEEKVVDTSLGITGKLSVEEIGLPTRVANALSKAGYETVEELFAAKKEDLAKVRNLGEKSLKIIKAALGQKGVTWEVI</sequence>
<reference evidence="13 14" key="1">
    <citation type="submission" date="2017-09" db="EMBL/GenBank/DDBJ databases">
        <title>Depth-based differentiation of microbial function through sediment-hosted aquifers and enrichment of novel symbionts in the deep terrestrial subsurface.</title>
        <authorList>
            <person name="Probst A.J."/>
            <person name="Ladd B."/>
            <person name="Jarett J.K."/>
            <person name="Geller-Mcgrath D.E."/>
            <person name="Sieber C.M."/>
            <person name="Emerson J.B."/>
            <person name="Anantharaman K."/>
            <person name="Thomas B.C."/>
            <person name="Malmstrom R."/>
            <person name="Stieglmeier M."/>
            <person name="Klingl A."/>
            <person name="Woyke T."/>
            <person name="Ryan C.M."/>
            <person name="Banfield J.F."/>
        </authorList>
    </citation>
    <scope>NUCLEOTIDE SEQUENCE [LARGE SCALE GENOMIC DNA]</scope>
    <source>
        <strain evidence="13">CG22_combo_CG10-13_8_21_14_all_39_10</strain>
    </source>
</reference>
<dbReference type="Gene3D" id="1.10.150.20">
    <property type="entry name" value="5' to 3' exonuclease, C-terminal subdomain"/>
    <property type="match status" value="1"/>
</dbReference>
<evidence type="ECO:0000256" key="11">
    <source>
        <dbReference type="HAMAP-Rule" id="MF_00059"/>
    </source>
</evidence>
<dbReference type="Gene3D" id="3.30.1360.10">
    <property type="entry name" value="RNA polymerase, RBP11-like subunit"/>
    <property type="match status" value="1"/>
</dbReference>
<dbReference type="GO" id="GO:0000428">
    <property type="term" value="C:DNA-directed RNA polymerase complex"/>
    <property type="evidence" value="ECO:0007669"/>
    <property type="project" value="UniProtKB-KW"/>
</dbReference>
<comment type="subunit">
    <text evidence="11">Homodimer. The RNAP catalytic core consists of 2 alpha, 1 beta, 1 beta' and 1 omega subunit. When a sigma factor is associated with the core the holoenzyme is formed, which can initiate transcription.</text>
</comment>
<protein>
    <recommendedName>
        <fullName evidence="3 11">DNA-directed RNA polymerase subunit alpha</fullName>
        <shortName evidence="11">RNAP subunit alpha</shortName>
        <ecNumber evidence="2 11">2.7.7.6</ecNumber>
    </recommendedName>
    <alternativeName>
        <fullName evidence="9 11">RNA polymerase subunit alpha</fullName>
    </alternativeName>
    <alternativeName>
        <fullName evidence="8 11">Transcriptase subunit alpha</fullName>
    </alternativeName>
</protein>
<accession>A0A2H0BJ25</accession>
<evidence type="ECO:0000256" key="9">
    <source>
        <dbReference type="ARBA" id="ARBA00033070"/>
    </source>
</evidence>
<dbReference type="SUPFAM" id="SSF47789">
    <property type="entry name" value="C-terminal domain of RNA polymerase alpha subunit"/>
    <property type="match status" value="1"/>
</dbReference>
<dbReference type="NCBIfam" id="TIGR02027">
    <property type="entry name" value="rpoA"/>
    <property type="match status" value="1"/>
</dbReference>
<comment type="similarity">
    <text evidence="1 11">Belongs to the RNA polymerase alpha chain family.</text>
</comment>
<dbReference type="InterPro" id="IPR011773">
    <property type="entry name" value="DNA-dir_RpoA"/>
</dbReference>
<comment type="catalytic activity">
    <reaction evidence="10 11">
        <text>RNA(n) + a ribonucleoside 5'-triphosphate = RNA(n+1) + diphosphate</text>
        <dbReference type="Rhea" id="RHEA:21248"/>
        <dbReference type="Rhea" id="RHEA-COMP:14527"/>
        <dbReference type="Rhea" id="RHEA-COMP:17342"/>
        <dbReference type="ChEBI" id="CHEBI:33019"/>
        <dbReference type="ChEBI" id="CHEBI:61557"/>
        <dbReference type="ChEBI" id="CHEBI:140395"/>
        <dbReference type="EC" id="2.7.7.6"/>
    </reaction>
</comment>
<evidence type="ECO:0000256" key="8">
    <source>
        <dbReference type="ARBA" id="ARBA00032524"/>
    </source>
</evidence>
<dbReference type="GO" id="GO:0003677">
    <property type="term" value="F:DNA binding"/>
    <property type="evidence" value="ECO:0007669"/>
    <property type="project" value="UniProtKB-UniRule"/>
</dbReference>
<dbReference type="GO" id="GO:0006351">
    <property type="term" value="P:DNA-templated transcription"/>
    <property type="evidence" value="ECO:0007669"/>
    <property type="project" value="UniProtKB-UniRule"/>
</dbReference>
<dbReference type="Pfam" id="PF03118">
    <property type="entry name" value="RNA_pol_A_CTD"/>
    <property type="match status" value="1"/>
</dbReference>
<feature type="region of interest" description="Alpha C-terminal domain (alpha-CTD)" evidence="11">
    <location>
        <begin position="256"/>
        <end position="322"/>
    </location>
</feature>
<evidence type="ECO:0000256" key="3">
    <source>
        <dbReference type="ARBA" id="ARBA00015972"/>
    </source>
</evidence>
<keyword evidence="4 11" id="KW-0240">DNA-directed RNA polymerase</keyword>
<keyword evidence="6 11" id="KW-0548">Nucleotidyltransferase</keyword>
<dbReference type="InterPro" id="IPR011263">
    <property type="entry name" value="DNA-dir_RNA_pol_RpoA/D/Rpb3"/>
</dbReference>
<comment type="caution">
    <text evidence="13">The sequence shown here is derived from an EMBL/GenBank/DDBJ whole genome shotgun (WGS) entry which is preliminary data.</text>
</comment>
<dbReference type="InterPro" id="IPR036643">
    <property type="entry name" value="RNApol_insert_sf"/>
</dbReference>
<name>A0A2H0BJ25_9BACT</name>
<proteinExistence type="inferred from homology"/>
<gene>
    <name evidence="11" type="primary">rpoA</name>
    <name evidence="13" type="ORF">COX03_01775</name>
</gene>
<evidence type="ECO:0000256" key="7">
    <source>
        <dbReference type="ARBA" id="ARBA00023163"/>
    </source>
</evidence>